<keyword evidence="3" id="KW-1185">Reference proteome</keyword>
<dbReference type="InterPro" id="IPR011990">
    <property type="entry name" value="TPR-like_helical_dom_sf"/>
</dbReference>
<reference evidence="2 3" key="1">
    <citation type="journal article" date="2018" name="BMC Genomics">
        <title>Genomic comparison of Trypanosoma conorhini and Trypanosoma rangeli to Trypanosoma cruzi strains of high and low virulence.</title>
        <authorList>
            <person name="Bradwell K.R."/>
            <person name="Koparde V.N."/>
            <person name="Matveyev A.V."/>
            <person name="Serrano M.G."/>
            <person name="Alves J.M."/>
            <person name="Parikh H."/>
            <person name="Huang B."/>
            <person name="Lee V."/>
            <person name="Espinosa-Alvarez O."/>
            <person name="Ortiz P.A."/>
            <person name="Costa-Martins A.G."/>
            <person name="Teixeira M.M."/>
            <person name="Buck G.A."/>
        </authorList>
    </citation>
    <scope>NUCLEOTIDE SEQUENCE [LARGE SCALE GENOMIC DNA]</scope>
    <source>
        <strain evidence="2 3">025E</strain>
    </source>
</reference>
<feature type="region of interest" description="Disordered" evidence="1">
    <location>
        <begin position="248"/>
        <end position="269"/>
    </location>
</feature>
<gene>
    <name evidence="2" type="ORF">Tco025E_04420</name>
</gene>
<feature type="region of interest" description="Disordered" evidence="1">
    <location>
        <begin position="1203"/>
        <end position="1222"/>
    </location>
</feature>
<proteinExistence type="predicted"/>
<dbReference type="GeneID" id="40318031"/>
<dbReference type="AlphaFoldDB" id="A0A422PLN1"/>
<dbReference type="Proteomes" id="UP000284403">
    <property type="component" value="Unassembled WGS sequence"/>
</dbReference>
<evidence type="ECO:0000313" key="3">
    <source>
        <dbReference type="Proteomes" id="UP000284403"/>
    </source>
</evidence>
<feature type="compositionally biased region" description="Basic and acidic residues" evidence="1">
    <location>
        <begin position="44"/>
        <end position="53"/>
    </location>
</feature>
<feature type="compositionally biased region" description="Basic and acidic residues" evidence="1">
    <location>
        <begin position="1016"/>
        <end position="1030"/>
    </location>
</feature>
<comment type="caution">
    <text evidence="2">The sequence shown here is derived from an EMBL/GenBank/DDBJ whole genome shotgun (WGS) entry which is preliminary data.</text>
</comment>
<feature type="region of interest" description="Disordered" evidence="1">
    <location>
        <begin position="675"/>
        <end position="705"/>
    </location>
</feature>
<sequence>MQHMLLGNVLRETDTHLLVRFDIPCHCLPPGVWSSRAGTSPEAGRGEERDVGDKNSGQSHDDDEVDGVKLKGGDERVVDAAGDAGACGMNFSSPHDEPEAGGGSGSGGGSSLSRPIRFVVGIVPVLVLTHDNAAVPTPRRKVQEAQATDEESEKLRSSCTTTLSTVHFSNETAPDVLHVSLSVTRSGCTSLLQSLLEQHEKLECVSSAVANRDFKSAARHILAVIDARRSLVAGQKEFLKGVNDSQRAFPVGLRSNPPPPGSEAGRRSDDIVLAERRRRFVMVFRRDRGNSSCLEFHPLLLSTRNDEENLQAGSGGGGGSDGGKGGGSLCLPPTDIVEVHSVGCHELPTLQVMWHRGRALKELASLYALLSFLRFQDGQYEQCLEDAVTALAHDCTCIEAYTRLMSGFIALGGEQEAIVAAAVAVRCCLVLSPQFARVSRLAYVCAFYHRNLGKHSVVDVSPRLRHASLAEVGSFRESAGPSKTQRLTRRPTLVRMRGLGNSFTAPAPFSFVPPPSLRNILSGASPPMEYFLRNLRARALCGFEPNETVFSEVVSLQVLLWGLPTCEPETSAAPCAEVEAGLASPWLQCRSRFCAYCGHPLVSRNVLLAGVRERTSQAMADRVRWKFTEKKPLPCLEGCGDHYCNEICRNRAALEYHWIECAMLPADAAAAAAAAAAEKEKEGEEDAVEPPSPHARGTAGDATETRDVGAAVLSPGGEDPQGPLLELLPYAPSPLKRRGVRGLVNVCRRLHTQKHRLDAVGVSLGVHGPTLRQDGSTSSSAEAMIERDRTYMSTVQACRSVLPAIRAAFSDYYATVGNAMLGKAPNATTAALLVLGRLLASVLRLFMPEAAASNEIAARGKGCFIGTESSCRERATAVRTIVARYASRGFTSGGGSPSDQHDCHGLCLAEEVLQQLRVPFFADTNLLQPSTVWEILGEAPKVANASKKDEAPSAAAAAMQSMRRGFDHAVEFLRALDAIVQSRLRDEAVAFSLSMSPERFPSFALQDASVSCGDGEGRVWTKSHSEDPRTESSGSGQGSARRPPFLMDVGTLAVWLSEEHSKVTLPAGQYPAVWSFGRLLGFLGKRRFMEQIWDFCVSSYCVVPRCVLSAGIDDGVPEHLQEGWRTICRQYTVLVAVMGPLTSLVTDLAAFGDEACSRFFKDAAPGGQRNPLHLRRGDSPAASMLSINSLTHEPDELHTRATTHSMGAGSDQRPSPHGEALPSAALPLGNLELCGNNAFNSLGGRCVTMRAKRLILPGEELRYEGKCVLSEDTNREMYVK</sequence>
<dbReference type="RefSeq" id="XP_029228547.1">
    <property type="nucleotide sequence ID" value="XM_029371330.1"/>
</dbReference>
<feature type="region of interest" description="Disordered" evidence="1">
    <location>
        <begin position="1016"/>
        <end position="1043"/>
    </location>
</feature>
<name>A0A422PLN1_9TRYP</name>
<dbReference type="OrthoDB" id="242511at2759"/>
<dbReference type="EMBL" id="MKKU01000227">
    <property type="protein sequence ID" value="RNF18622.1"/>
    <property type="molecule type" value="Genomic_DNA"/>
</dbReference>
<feature type="region of interest" description="Disordered" evidence="1">
    <location>
        <begin position="32"/>
        <end position="71"/>
    </location>
</feature>
<evidence type="ECO:0000256" key="1">
    <source>
        <dbReference type="SAM" id="MobiDB-lite"/>
    </source>
</evidence>
<accession>A0A422PLN1</accession>
<dbReference type="SUPFAM" id="SSF48452">
    <property type="entry name" value="TPR-like"/>
    <property type="match status" value="1"/>
</dbReference>
<protein>
    <submittedName>
        <fullName evidence="2">Uncharacterized protein</fullName>
    </submittedName>
</protein>
<evidence type="ECO:0000313" key="2">
    <source>
        <dbReference type="EMBL" id="RNF18622.1"/>
    </source>
</evidence>
<feature type="compositionally biased region" description="Gly residues" evidence="1">
    <location>
        <begin position="100"/>
        <end position="110"/>
    </location>
</feature>
<organism evidence="2 3">
    <name type="scientific">Trypanosoma conorhini</name>
    <dbReference type="NCBI Taxonomy" id="83891"/>
    <lineage>
        <taxon>Eukaryota</taxon>
        <taxon>Discoba</taxon>
        <taxon>Euglenozoa</taxon>
        <taxon>Kinetoplastea</taxon>
        <taxon>Metakinetoplastina</taxon>
        <taxon>Trypanosomatida</taxon>
        <taxon>Trypanosomatidae</taxon>
        <taxon>Trypanosoma</taxon>
    </lineage>
</organism>
<feature type="region of interest" description="Disordered" evidence="1">
    <location>
        <begin position="84"/>
        <end position="110"/>
    </location>
</feature>